<feature type="region of interest" description="Disordered" evidence="1">
    <location>
        <begin position="1"/>
        <end position="34"/>
    </location>
</feature>
<protein>
    <submittedName>
        <fullName evidence="2">Uncharacterized protein</fullName>
    </submittedName>
</protein>
<organism evidence="2 3">
    <name type="scientific">Bradyrhizobium diazoefficiens</name>
    <dbReference type="NCBI Taxonomy" id="1355477"/>
    <lineage>
        <taxon>Bacteria</taxon>
        <taxon>Pseudomonadati</taxon>
        <taxon>Pseudomonadota</taxon>
        <taxon>Alphaproteobacteria</taxon>
        <taxon>Hyphomicrobiales</taxon>
        <taxon>Nitrobacteraceae</taxon>
        <taxon>Bradyrhizobium</taxon>
    </lineage>
</organism>
<dbReference type="AlphaFoldDB" id="A0A0E4BXL6"/>
<evidence type="ECO:0000313" key="2">
    <source>
        <dbReference type="EMBL" id="BAR62654.1"/>
    </source>
</evidence>
<name>A0A0E4BXL6_9BRAD</name>
<dbReference type="EMBL" id="AP014685">
    <property type="protein sequence ID" value="BAR62654.1"/>
    <property type="molecule type" value="Genomic_DNA"/>
</dbReference>
<accession>A0A0E4BXL6</accession>
<reference evidence="2 3" key="1">
    <citation type="submission" date="2014-11" db="EMBL/GenBank/DDBJ databases">
        <title>Symbiosis island explosion on the genome of extra-slow-growing strains of soybean bradyrhizobia with massive insertion sequences.</title>
        <authorList>
            <person name="Iida T."/>
            <person name="Minamisawa K."/>
        </authorList>
    </citation>
    <scope>NUCLEOTIDE SEQUENCE [LARGE SCALE GENOMIC DNA]</scope>
    <source>
        <strain evidence="2 3">NK6</strain>
    </source>
</reference>
<sequence length="34" mass="3769">MNAHRQKQSIRGMQDVQELPQGSCDAGQFLPAAR</sequence>
<gene>
    <name evidence="2" type="ORF">NK6_9515</name>
</gene>
<dbReference type="Proteomes" id="UP000063308">
    <property type="component" value="Chromosome"/>
</dbReference>
<evidence type="ECO:0000313" key="3">
    <source>
        <dbReference type="Proteomes" id="UP000063308"/>
    </source>
</evidence>
<proteinExistence type="predicted"/>
<evidence type="ECO:0000256" key="1">
    <source>
        <dbReference type="SAM" id="MobiDB-lite"/>
    </source>
</evidence>